<keyword evidence="4" id="KW-0411">Iron-sulfur</keyword>
<keyword evidence="3" id="KW-0408">Iron</keyword>
<dbReference type="EMBL" id="JBJHQH010000010">
    <property type="protein sequence ID" value="MFK9092787.1"/>
    <property type="molecule type" value="Genomic_DNA"/>
</dbReference>
<gene>
    <name evidence="7" type="ORF">ACJEBI_15035</name>
</gene>
<dbReference type="Pfam" id="PF06902">
    <property type="entry name" value="Fer4_19"/>
    <property type="match status" value="1"/>
</dbReference>
<evidence type="ECO:0000313" key="8">
    <source>
        <dbReference type="Proteomes" id="UP001623041"/>
    </source>
</evidence>
<dbReference type="Pfam" id="PF09360">
    <property type="entry name" value="zf-CDGSH"/>
    <property type="match status" value="1"/>
</dbReference>
<organism evidence="7 8">
    <name type="scientific">Bacillus salipaludis</name>
    <dbReference type="NCBI Taxonomy" id="2547811"/>
    <lineage>
        <taxon>Bacteria</taxon>
        <taxon>Bacillati</taxon>
        <taxon>Bacillota</taxon>
        <taxon>Bacilli</taxon>
        <taxon>Bacillales</taxon>
        <taxon>Bacillaceae</taxon>
        <taxon>Bacillus</taxon>
    </lineage>
</organism>
<protein>
    <submittedName>
        <fullName evidence="7">(4Fe-4S)-binding protein</fullName>
    </submittedName>
</protein>
<proteinExistence type="predicted"/>
<evidence type="ECO:0000259" key="5">
    <source>
        <dbReference type="Pfam" id="PF06902"/>
    </source>
</evidence>
<name>A0ABW8RJL6_9BACI</name>
<dbReference type="InterPro" id="IPR010693">
    <property type="entry name" value="Divergent_4Fe-4S_mono-cluster"/>
</dbReference>
<keyword evidence="2" id="KW-0479">Metal-binding</keyword>
<dbReference type="RefSeq" id="WP_406581356.1">
    <property type="nucleotide sequence ID" value="NZ_JBJHQH010000010.1"/>
</dbReference>
<comment type="caution">
    <text evidence="7">The sequence shown here is derived from an EMBL/GenBank/DDBJ whole genome shotgun (WGS) entry which is preliminary data.</text>
</comment>
<keyword evidence="1" id="KW-0001">2Fe-2S</keyword>
<dbReference type="InterPro" id="IPR018967">
    <property type="entry name" value="FeS-contain_CDGSH-typ"/>
</dbReference>
<evidence type="ECO:0000256" key="3">
    <source>
        <dbReference type="ARBA" id="ARBA00023004"/>
    </source>
</evidence>
<reference evidence="7 8" key="1">
    <citation type="submission" date="2024-11" db="EMBL/GenBank/DDBJ databases">
        <authorList>
            <person name="Lucas J.A."/>
        </authorList>
    </citation>
    <scope>NUCLEOTIDE SEQUENCE [LARGE SCALE GENOMIC DNA]</scope>
    <source>
        <strain evidence="7 8">Z 5.4</strain>
    </source>
</reference>
<sequence>MNNGAKRYTSENIDVMFHSERCIHAAKCVKGLPKVFDVKKKPWVNASEEEADKIAKIIEQCPSGALEYIKKDSKKQEVPKEMTAVEIDSNGIIYLKGNLAIKKGEEMIQCTRASLCGCGYSKNKPFCDNSHLLDS</sequence>
<evidence type="ECO:0000313" key="7">
    <source>
        <dbReference type="EMBL" id="MFK9092787.1"/>
    </source>
</evidence>
<feature type="domain" description="Iron-binding zinc finger CDGSH type" evidence="6">
    <location>
        <begin position="93"/>
        <end position="131"/>
    </location>
</feature>
<evidence type="ECO:0000256" key="1">
    <source>
        <dbReference type="ARBA" id="ARBA00022714"/>
    </source>
</evidence>
<dbReference type="InterPro" id="IPR042216">
    <property type="entry name" value="MitoNEET_CISD"/>
</dbReference>
<dbReference type="Gene3D" id="3.30.70.20">
    <property type="match status" value="1"/>
</dbReference>
<evidence type="ECO:0000259" key="6">
    <source>
        <dbReference type="Pfam" id="PF09360"/>
    </source>
</evidence>
<evidence type="ECO:0000256" key="2">
    <source>
        <dbReference type="ARBA" id="ARBA00022723"/>
    </source>
</evidence>
<accession>A0ABW8RJL6</accession>
<dbReference type="Gene3D" id="3.40.5.90">
    <property type="entry name" value="CDGSH iron-sulfur domain, mitoNEET-type"/>
    <property type="match status" value="1"/>
</dbReference>
<feature type="domain" description="Divergent 4Fe-4S mono-cluster" evidence="5">
    <location>
        <begin position="8"/>
        <end position="71"/>
    </location>
</feature>
<evidence type="ECO:0000256" key="4">
    <source>
        <dbReference type="ARBA" id="ARBA00023014"/>
    </source>
</evidence>
<dbReference type="Proteomes" id="UP001623041">
    <property type="component" value="Unassembled WGS sequence"/>
</dbReference>
<keyword evidence="8" id="KW-1185">Reference proteome</keyword>